<comment type="similarity">
    <text evidence="2">Belongs to the relaxosome TraM family.</text>
</comment>
<gene>
    <name evidence="9" type="ORF">ENKO_43820</name>
</gene>
<dbReference type="AlphaFoldDB" id="A0AA86JB90"/>
<evidence type="ECO:0000256" key="2">
    <source>
        <dbReference type="ARBA" id="ARBA00008859"/>
    </source>
</evidence>
<reference evidence="9" key="1">
    <citation type="submission" date="2021-04" db="EMBL/GenBank/DDBJ databases">
        <title>Difference and commonality of drug resistance evolution in various bacteria. and drug sensitivity profiles.</title>
        <authorList>
            <person name="Maeda T."/>
            <person name="Shibai A."/>
            <person name="Kawada K."/>
            <person name="Kotani H."/>
            <person name="Tarusawa Y."/>
            <person name="Tanabe K."/>
            <person name="Furusawa C."/>
        </authorList>
    </citation>
    <scope>NUCLEOTIDE SEQUENCE</scope>
    <source>
        <strain evidence="9">JCM 8580</strain>
        <plasmid evidence="9">pENKO-1</plasmid>
    </source>
</reference>
<dbReference type="RefSeq" id="WP_088222306.1">
    <property type="nucleotide sequence ID" value="NZ_AP024591.1"/>
</dbReference>
<evidence type="ECO:0000256" key="1">
    <source>
        <dbReference type="ARBA" id="ARBA00004496"/>
    </source>
</evidence>
<dbReference type="GO" id="GO:0005737">
    <property type="term" value="C:cytoplasm"/>
    <property type="evidence" value="ECO:0007669"/>
    <property type="project" value="UniProtKB-SubCell"/>
</dbReference>
<evidence type="ECO:0000256" key="8">
    <source>
        <dbReference type="ARBA" id="ARBA00023163"/>
    </source>
</evidence>
<evidence type="ECO:0000256" key="7">
    <source>
        <dbReference type="ARBA" id="ARBA00023125"/>
    </source>
</evidence>
<evidence type="ECO:0000256" key="5">
    <source>
        <dbReference type="ARBA" id="ARBA00022971"/>
    </source>
</evidence>
<keyword evidence="8" id="KW-0804">Transcription</keyword>
<keyword evidence="4" id="KW-0963">Cytoplasm</keyword>
<evidence type="ECO:0000256" key="3">
    <source>
        <dbReference type="ARBA" id="ARBA00020534"/>
    </source>
</evidence>
<evidence type="ECO:0000256" key="6">
    <source>
        <dbReference type="ARBA" id="ARBA00023015"/>
    </source>
</evidence>
<dbReference type="Pfam" id="PF05261">
    <property type="entry name" value="Tra_M"/>
    <property type="match status" value="1"/>
</dbReference>
<dbReference type="InterPro" id="IPR007925">
    <property type="entry name" value="TRelaxosome_TraM"/>
</dbReference>
<dbReference type="EMBL" id="AP024591">
    <property type="protein sequence ID" value="BCU57788.1"/>
    <property type="molecule type" value="Genomic_DNA"/>
</dbReference>
<sequence>MPRKNIYFKDKIDREIEDIIEIEIQKGATKADVNYSSMVNELVRLGLMVYKSREDGSSFDLEGFRRDLIRKVSGSREGIMILTALLSEIYVSVKGPDYKGSLDDLINANISAINTAEVQGESQHFLSDTN</sequence>
<organism evidence="9 10">
    <name type="scientific">Enterobacter kobei</name>
    <dbReference type="NCBI Taxonomy" id="208224"/>
    <lineage>
        <taxon>Bacteria</taxon>
        <taxon>Pseudomonadati</taxon>
        <taxon>Pseudomonadota</taxon>
        <taxon>Gammaproteobacteria</taxon>
        <taxon>Enterobacterales</taxon>
        <taxon>Enterobacteriaceae</taxon>
        <taxon>Enterobacter</taxon>
        <taxon>Enterobacter cloacae complex</taxon>
    </lineage>
</organism>
<geneLocation type="plasmid" evidence="9 10">
    <name>pENKO-1</name>
</geneLocation>
<proteinExistence type="inferred from homology"/>
<evidence type="ECO:0000256" key="4">
    <source>
        <dbReference type="ARBA" id="ARBA00022490"/>
    </source>
</evidence>
<evidence type="ECO:0000313" key="10">
    <source>
        <dbReference type="Proteomes" id="UP000682928"/>
    </source>
</evidence>
<keyword evidence="9" id="KW-0614">Plasmid</keyword>
<protein>
    <recommendedName>
        <fullName evidence="3">Relaxosome protein TraM</fullName>
    </recommendedName>
</protein>
<name>A0AA86JB90_9ENTR</name>
<evidence type="ECO:0000313" key="9">
    <source>
        <dbReference type="EMBL" id="BCU57788.1"/>
    </source>
</evidence>
<dbReference type="SUPFAM" id="SSF47729">
    <property type="entry name" value="IHF-like DNA-binding proteins"/>
    <property type="match status" value="1"/>
</dbReference>
<dbReference type="GO" id="GO:0003677">
    <property type="term" value="F:DNA binding"/>
    <property type="evidence" value="ECO:0007669"/>
    <property type="project" value="UniProtKB-KW"/>
</dbReference>
<dbReference type="InterPro" id="IPR042073">
    <property type="entry name" value="TraM_DNA-bd"/>
</dbReference>
<keyword evidence="6" id="KW-0805">Transcription regulation</keyword>
<dbReference type="InterPro" id="IPR010992">
    <property type="entry name" value="IHF-like_DNA-bd_dom_sf"/>
</dbReference>
<accession>A0AA86JB90</accession>
<dbReference type="Proteomes" id="UP000682928">
    <property type="component" value="Plasmid pENKO-1"/>
</dbReference>
<dbReference type="Gene3D" id="1.10.10.450">
    <property type="entry name" value="TraM protein, DNA-binding"/>
    <property type="match status" value="1"/>
</dbReference>
<keyword evidence="7" id="KW-0238">DNA-binding</keyword>
<comment type="subcellular location">
    <subcellularLocation>
        <location evidence="1">Cytoplasm</location>
    </subcellularLocation>
</comment>
<keyword evidence="5" id="KW-0184">Conjugation</keyword>